<dbReference type="InterPro" id="IPR029066">
    <property type="entry name" value="PLP-binding_barrel"/>
</dbReference>
<reference evidence="2 3" key="1">
    <citation type="journal article" date="2012" name="BMC Genomics">
        <title>Comparative genomic analysis of human infective Trypanosoma cruzi lineages with the bat-restricted subspecies T. cruzi marinkellei.</title>
        <authorList>
            <person name="Franzen O."/>
            <person name="Talavera-Lopez C."/>
            <person name="Ochaya S."/>
            <person name="Butler C.E."/>
            <person name="Messenger L.A."/>
            <person name="Lewis M.D."/>
            <person name="Llewellyn M.S."/>
            <person name="Marinkelle C.J."/>
            <person name="Tyler K.M."/>
            <person name="Miles M.A."/>
            <person name="Andersson B."/>
        </authorList>
    </citation>
    <scope>NUCLEOTIDE SEQUENCE [LARGE SCALE GENOMIC DNA]</scope>
    <source>
        <strain evidence="2 3">B7</strain>
    </source>
</reference>
<protein>
    <recommendedName>
        <fullName evidence="4">Amino acid aldolase</fullName>
    </recommendedName>
</protein>
<evidence type="ECO:0008006" key="4">
    <source>
        <dbReference type="Google" id="ProtNLM"/>
    </source>
</evidence>
<feature type="region of interest" description="Disordered" evidence="1">
    <location>
        <begin position="63"/>
        <end position="111"/>
    </location>
</feature>
<comment type="caution">
    <text evidence="2">The sequence shown here is derived from an EMBL/GenBank/DDBJ whole genome shotgun (WGS) entry which is preliminary data.</text>
</comment>
<accession>K2NP66</accession>
<dbReference type="OrthoDB" id="251747at2759"/>
<organism evidence="2 3">
    <name type="scientific">Trypanosoma cruzi marinkellei</name>
    <dbReference type="NCBI Taxonomy" id="85056"/>
    <lineage>
        <taxon>Eukaryota</taxon>
        <taxon>Discoba</taxon>
        <taxon>Euglenozoa</taxon>
        <taxon>Kinetoplastea</taxon>
        <taxon>Metakinetoplastina</taxon>
        <taxon>Trypanosomatida</taxon>
        <taxon>Trypanosomatidae</taxon>
        <taxon>Trypanosoma</taxon>
        <taxon>Schizotrypanum</taxon>
    </lineage>
</organism>
<keyword evidence="3" id="KW-1185">Reference proteome</keyword>
<dbReference type="Proteomes" id="UP000007350">
    <property type="component" value="Unassembled WGS sequence"/>
</dbReference>
<dbReference type="AlphaFoldDB" id="K2NP66"/>
<dbReference type="EMBL" id="AHKC01011904">
    <property type="protein sequence ID" value="EKF30637.1"/>
    <property type="molecule type" value="Genomic_DNA"/>
</dbReference>
<name>K2NP66_TRYCR</name>
<gene>
    <name evidence="2" type="ORF">MOQ_005547</name>
</gene>
<dbReference type="Gene3D" id="3.20.20.10">
    <property type="entry name" value="Alanine racemase"/>
    <property type="match status" value="1"/>
</dbReference>
<sequence length="565" mass="62590">MAGMYFFGRFSFLAIAVLSGAYSVYAITKYRAACCVSRARLVIPRAVSLFYASLRRNDPARDFHHHHHQHRDDDDHTAKDASKGLAAQPGATRASSSSAANWSGATETSTPSVSCPVVFVANTNFEANVRAVVSLLLKNNKQVRLSTKGVRCPELLERAAALMEKYAVPCPEYDIISPGRPFVSGLLTSTAAETLLWARRGTFSSLLLGQPILDALSAARYVEAMTLNFSSKVRCLVVVDAVEQLELLWNAAKEWISDRGYTRLGFDNAVESLQFELMLRIDVSGDSLRNFFWHKEEQETLCSTRQVTQFCGKVGEFNAKLSKEKLPVGVQFVIRGLWTYEDGQLSQMDIAPNFSPNAIGCTPARWFLRYPLLQWYKQYVSRNLQMRCMSILQRLSYEKQVSTEDLLTSGGSSVSLVYSAQDSTLAEVCMGAGLLCGHQLDCYVDSPFKPSLYFALAVTRVAPHRIVICSGFGHNLSGAIPVYPPKLQSIHSHGADIDDDLEVGVMVLDGTPEERLISIGDPIVFRPEYSSVLAELVDSFLLITEEGEVSAVMHTYRGEGWNIWA</sequence>
<evidence type="ECO:0000313" key="2">
    <source>
        <dbReference type="EMBL" id="EKF30637.1"/>
    </source>
</evidence>
<evidence type="ECO:0000256" key="1">
    <source>
        <dbReference type="SAM" id="MobiDB-lite"/>
    </source>
</evidence>
<feature type="compositionally biased region" description="Low complexity" evidence="1">
    <location>
        <begin position="91"/>
        <end position="105"/>
    </location>
</feature>
<feature type="compositionally biased region" description="Basic and acidic residues" evidence="1">
    <location>
        <begin position="70"/>
        <end position="82"/>
    </location>
</feature>
<proteinExistence type="predicted"/>
<evidence type="ECO:0000313" key="3">
    <source>
        <dbReference type="Proteomes" id="UP000007350"/>
    </source>
</evidence>